<keyword evidence="5" id="KW-0813">Transport</keyword>
<keyword evidence="12" id="KW-0966">Cell projection</keyword>
<feature type="domain" description="Flagellar assembly protein FliH/Type III secretion system HrpE" evidence="11">
    <location>
        <begin position="120"/>
        <end position="242"/>
    </location>
</feature>
<organism evidence="12 13">
    <name type="scientific">Candidatus Competibacter denitrificans Run_A_D11</name>
    <dbReference type="NCBI Taxonomy" id="1400863"/>
    <lineage>
        <taxon>Bacteria</taxon>
        <taxon>Pseudomonadati</taxon>
        <taxon>Pseudomonadota</taxon>
        <taxon>Gammaproteobacteria</taxon>
        <taxon>Candidatus Competibacteraceae</taxon>
        <taxon>Candidatus Competibacter</taxon>
    </lineage>
</organism>
<dbReference type="RefSeq" id="WP_048672948.1">
    <property type="nucleotide sequence ID" value="NZ_CBTJ020000040.1"/>
</dbReference>
<dbReference type="OrthoDB" id="6196089at2"/>
<comment type="similarity">
    <text evidence="3">Belongs to the FliH family.</text>
</comment>
<gene>
    <name evidence="12" type="ORF">BN873_330083</name>
</gene>
<dbReference type="Proteomes" id="UP000035760">
    <property type="component" value="Unassembled WGS sequence"/>
</dbReference>
<dbReference type="PANTHER" id="PTHR34982">
    <property type="entry name" value="YOP PROTEINS TRANSLOCATION PROTEIN L"/>
    <property type="match status" value="1"/>
</dbReference>
<keyword evidence="7" id="KW-1005">Bacterial flagellum biogenesis</keyword>
<dbReference type="InterPro" id="IPR000563">
    <property type="entry name" value="Flag_FliH"/>
</dbReference>
<dbReference type="InterPro" id="IPR051472">
    <property type="entry name" value="T3SS_Stator/FliH"/>
</dbReference>
<feature type="compositionally biased region" description="Basic and acidic residues" evidence="10">
    <location>
        <begin position="79"/>
        <end position="99"/>
    </location>
</feature>
<reference evidence="12" key="1">
    <citation type="submission" date="2013-07" db="EMBL/GenBank/DDBJ databases">
        <authorList>
            <person name="McIlroy S."/>
        </authorList>
    </citation>
    <scope>NUCLEOTIDE SEQUENCE [LARGE SCALE GENOMIC DNA]</scope>
    <source>
        <strain evidence="12">Run_A_D11</strain>
    </source>
</reference>
<comment type="subcellular location">
    <subcellularLocation>
        <location evidence="2">Cytoplasm</location>
    </subcellularLocation>
</comment>
<dbReference type="STRING" id="1400863.BN873_330083"/>
<keyword evidence="9" id="KW-1006">Bacterial flagellum protein export</keyword>
<dbReference type="GO" id="GO:0015031">
    <property type="term" value="P:protein transport"/>
    <property type="evidence" value="ECO:0007669"/>
    <property type="project" value="UniProtKB-KW"/>
</dbReference>
<dbReference type="GO" id="GO:0044781">
    <property type="term" value="P:bacterial-type flagellum organization"/>
    <property type="evidence" value="ECO:0007669"/>
    <property type="project" value="UniProtKB-KW"/>
</dbReference>
<evidence type="ECO:0000256" key="5">
    <source>
        <dbReference type="ARBA" id="ARBA00022448"/>
    </source>
</evidence>
<evidence type="ECO:0000256" key="6">
    <source>
        <dbReference type="ARBA" id="ARBA00022490"/>
    </source>
</evidence>
<keyword evidence="8" id="KW-0653">Protein transport</keyword>
<feature type="compositionally biased region" description="Basic and acidic residues" evidence="10">
    <location>
        <begin position="63"/>
        <end position="72"/>
    </location>
</feature>
<dbReference type="EMBL" id="CBTJ020000040">
    <property type="protein sequence ID" value="CDI02606.1"/>
    <property type="molecule type" value="Genomic_DNA"/>
</dbReference>
<keyword evidence="6" id="KW-0963">Cytoplasm</keyword>
<comment type="function">
    <text evidence="1">Needed for flagellar regrowth and assembly.</text>
</comment>
<evidence type="ECO:0000256" key="1">
    <source>
        <dbReference type="ARBA" id="ARBA00003041"/>
    </source>
</evidence>
<keyword evidence="13" id="KW-1185">Reference proteome</keyword>
<dbReference type="GO" id="GO:0071973">
    <property type="term" value="P:bacterial-type flagellum-dependent cell motility"/>
    <property type="evidence" value="ECO:0007669"/>
    <property type="project" value="InterPro"/>
</dbReference>
<accession>W6M472</accession>
<evidence type="ECO:0000256" key="10">
    <source>
        <dbReference type="SAM" id="MobiDB-lite"/>
    </source>
</evidence>
<evidence type="ECO:0000259" key="11">
    <source>
        <dbReference type="Pfam" id="PF02108"/>
    </source>
</evidence>
<comment type="caution">
    <text evidence="12">The sequence shown here is derived from an EMBL/GenBank/DDBJ whole genome shotgun (WGS) entry which is preliminary data.</text>
</comment>
<evidence type="ECO:0000256" key="8">
    <source>
        <dbReference type="ARBA" id="ARBA00022927"/>
    </source>
</evidence>
<dbReference type="Pfam" id="PF02108">
    <property type="entry name" value="FliH"/>
    <property type="match status" value="1"/>
</dbReference>
<evidence type="ECO:0000256" key="4">
    <source>
        <dbReference type="ARBA" id="ARBA00016507"/>
    </source>
</evidence>
<evidence type="ECO:0000313" key="12">
    <source>
        <dbReference type="EMBL" id="CDI02606.1"/>
    </source>
</evidence>
<feature type="region of interest" description="Disordered" evidence="10">
    <location>
        <begin position="1"/>
        <end position="99"/>
    </location>
</feature>
<evidence type="ECO:0000256" key="7">
    <source>
        <dbReference type="ARBA" id="ARBA00022795"/>
    </source>
</evidence>
<protein>
    <recommendedName>
        <fullName evidence="4">Flagellar assembly protein FliH</fullName>
    </recommendedName>
</protein>
<proteinExistence type="inferred from homology"/>
<name>W6M472_9GAMM</name>
<dbReference type="GO" id="GO:0003774">
    <property type="term" value="F:cytoskeletal motor activity"/>
    <property type="evidence" value="ECO:0007669"/>
    <property type="project" value="InterPro"/>
</dbReference>
<evidence type="ECO:0000313" key="13">
    <source>
        <dbReference type="Proteomes" id="UP000035760"/>
    </source>
</evidence>
<dbReference type="GO" id="GO:0005829">
    <property type="term" value="C:cytosol"/>
    <property type="evidence" value="ECO:0007669"/>
    <property type="project" value="TreeGrafter"/>
</dbReference>
<dbReference type="PRINTS" id="PR01003">
    <property type="entry name" value="FLGFLIH"/>
</dbReference>
<keyword evidence="12" id="KW-0969">Cilium</keyword>
<dbReference type="GO" id="GO:0009288">
    <property type="term" value="C:bacterial-type flagellum"/>
    <property type="evidence" value="ECO:0007669"/>
    <property type="project" value="InterPro"/>
</dbReference>
<evidence type="ECO:0000256" key="3">
    <source>
        <dbReference type="ARBA" id="ARBA00006602"/>
    </source>
</evidence>
<keyword evidence="12" id="KW-0282">Flagellum</keyword>
<dbReference type="PANTHER" id="PTHR34982:SF1">
    <property type="entry name" value="FLAGELLAR ASSEMBLY PROTEIN FLIH"/>
    <property type="match status" value="1"/>
</dbReference>
<evidence type="ECO:0000256" key="2">
    <source>
        <dbReference type="ARBA" id="ARBA00004496"/>
    </source>
</evidence>
<reference evidence="12" key="2">
    <citation type="submission" date="2014-03" db="EMBL/GenBank/DDBJ databases">
        <title>Candidatus Competibacter-lineage genomes retrieved from metagenomes reveal functional metabolic diversity.</title>
        <authorList>
            <person name="McIlroy S.J."/>
            <person name="Albertsen M."/>
            <person name="Andresen E.K."/>
            <person name="Saunders A.M."/>
            <person name="Kristiansen R."/>
            <person name="Stokholm-Bjerregaard M."/>
            <person name="Nielsen K.L."/>
            <person name="Nielsen P.H."/>
        </authorList>
    </citation>
    <scope>NUCLEOTIDE SEQUENCE</scope>
    <source>
        <strain evidence="12">Run_A_D11</strain>
    </source>
</reference>
<evidence type="ECO:0000256" key="9">
    <source>
        <dbReference type="ARBA" id="ARBA00023225"/>
    </source>
</evidence>
<dbReference type="AlphaFoldDB" id="W6M472"/>
<sequence length="263" mass="28905">MSKIIAGDQLTAYQRWEMPSVDQSPEPEPPPAASAGDGNARPLKSSKPGKPSTALPTLEEIETIQREAHEEGFAGGYQEGRREGREQGYKKGQQEGHAEGYQRGYAEGLAGGRDEVLLRIQALDQILGFLSHPLEQLDTAVEEELSWLATQIARRLIRRELHISPGEIVPVVREAVGLLPVASPGVQVRLHPEDARLIREVLTLGREDEPVWRIVEDQTLSRGGCIVNSELSRIDATLEKRLGAVIATVLGDEREQNGKSPHN</sequence>
<dbReference type="InterPro" id="IPR018035">
    <property type="entry name" value="Flagellar_FliH/T3SS_HrpE"/>
</dbReference>